<evidence type="ECO:0000256" key="2">
    <source>
        <dbReference type="ARBA" id="ARBA00022448"/>
    </source>
</evidence>
<dbReference type="InterPro" id="IPR036906">
    <property type="entry name" value="ATPase_V1_fsu_sf"/>
</dbReference>
<reference evidence="4 5" key="1">
    <citation type="submission" date="2019-08" db="EMBL/GenBank/DDBJ databases">
        <title>Calorimonas adulescens gen. nov., sp. nov., an anaerobic thermophilic bacterium from Sakhalin hot spring.</title>
        <authorList>
            <person name="Khomyakova M.A."/>
            <person name="Merkel A.Y."/>
            <person name="Novikov A."/>
            <person name="Bonch-Osmolovskaya E.A."/>
            <person name="Slobodkin A.I."/>
        </authorList>
    </citation>
    <scope>NUCLEOTIDE SEQUENCE [LARGE SCALE GENOMIC DNA]</scope>
    <source>
        <strain evidence="4 5">A05MB</strain>
    </source>
</reference>
<organism evidence="4 5">
    <name type="scientific">Calorimonas adulescens</name>
    <dbReference type="NCBI Taxonomy" id="2606906"/>
    <lineage>
        <taxon>Bacteria</taxon>
        <taxon>Bacillati</taxon>
        <taxon>Bacillota</taxon>
        <taxon>Clostridia</taxon>
        <taxon>Thermoanaerobacterales</taxon>
        <taxon>Thermoanaerobacteraceae</taxon>
        <taxon>Calorimonas</taxon>
    </lineage>
</organism>
<gene>
    <name evidence="4" type="ORF">FWJ32_10270</name>
</gene>
<evidence type="ECO:0000256" key="1">
    <source>
        <dbReference type="ARBA" id="ARBA00010148"/>
    </source>
</evidence>
<comment type="caution">
    <text evidence="4">The sequence shown here is derived from an EMBL/GenBank/DDBJ whole genome shotgun (WGS) entry which is preliminary data.</text>
</comment>
<evidence type="ECO:0000313" key="4">
    <source>
        <dbReference type="EMBL" id="TZE81245.1"/>
    </source>
</evidence>
<dbReference type="Pfam" id="PF01990">
    <property type="entry name" value="ATP-synt_F"/>
    <property type="match status" value="1"/>
</dbReference>
<dbReference type="NCBIfam" id="NF002384">
    <property type="entry name" value="PRK01395.1"/>
    <property type="match status" value="1"/>
</dbReference>
<keyword evidence="2" id="KW-0813">Transport</keyword>
<evidence type="ECO:0000256" key="3">
    <source>
        <dbReference type="ARBA" id="ARBA00023065"/>
    </source>
</evidence>
<comment type="similarity">
    <text evidence="1">Belongs to the V-ATPase F subunit family.</text>
</comment>
<dbReference type="SUPFAM" id="SSF159468">
    <property type="entry name" value="AtpF-like"/>
    <property type="match status" value="1"/>
</dbReference>
<protein>
    <submittedName>
        <fullName evidence="4">V-type ATP synthase subunit F</fullName>
    </submittedName>
</protein>
<dbReference type="Gene3D" id="3.40.50.10580">
    <property type="entry name" value="ATPase, V1 complex, subunit F"/>
    <property type="match status" value="1"/>
</dbReference>
<dbReference type="RefSeq" id="WP_149545860.1">
    <property type="nucleotide sequence ID" value="NZ_VTPS01000016.1"/>
</dbReference>
<keyword evidence="5" id="KW-1185">Reference proteome</keyword>
<accession>A0A5D8Q8Z6</accession>
<dbReference type="EMBL" id="VTPS01000016">
    <property type="protein sequence ID" value="TZE81245.1"/>
    <property type="molecule type" value="Genomic_DNA"/>
</dbReference>
<dbReference type="Proteomes" id="UP000322976">
    <property type="component" value="Unassembled WGS sequence"/>
</dbReference>
<name>A0A5D8Q8Z6_9THEO</name>
<dbReference type="AlphaFoldDB" id="A0A5D8Q8Z6"/>
<dbReference type="GO" id="GO:0046961">
    <property type="term" value="F:proton-transporting ATPase activity, rotational mechanism"/>
    <property type="evidence" value="ECO:0007669"/>
    <property type="project" value="InterPro"/>
</dbReference>
<evidence type="ECO:0000313" key="5">
    <source>
        <dbReference type="Proteomes" id="UP000322976"/>
    </source>
</evidence>
<dbReference type="InterPro" id="IPR008218">
    <property type="entry name" value="ATPase_V1-cplx_f_g_su"/>
</dbReference>
<proteinExistence type="inferred from homology"/>
<sequence>MYKIGVMGDTDTVLAFKALGIDTFPVKEDDDPDRILLDIVKKDYAVIFVTENIAERIGDTIKEFSAKPLPSIILIPNNQGSRGIGITSLKYSVEKAIGTDIIFRKEGETS</sequence>
<keyword evidence="3" id="KW-0406">Ion transport</keyword>